<dbReference type="GeneID" id="91102294"/>
<evidence type="ECO:0000313" key="3">
    <source>
        <dbReference type="Proteomes" id="UP001358614"/>
    </source>
</evidence>
<evidence type="ECO:0000313" key="2">
    <source>
        <dbReference type="EMBL" id="WWD05414.1"/>
    </source>
</evidence>
<organism evidence="2 3">
    <name type="scientific">Kwoniella europaea PYCC6329</name>
    <dbReference type="NCBI Taxonomy" id="1423913"/>
    <lineage>
        <taxon>Eukaryota</taxon>
        <taxon>Fungi</taxon>
        <taxon>Dikarya</taxon>
        <taxon>Basidiomycota</taxon>
        <taxon>Agaricomycotina</taxon>
        <taxon>Tremellomycetes</taxon>
        <taxon>Tremellales</taxon>
        <taxon>Cryptococcaceae</taxon>
        <taxon>Kwoniella</taxon>
    </lineage>
</organism>
<keyword evidence="1" id="KW-0175">Coiled coil</keyword>
<feature type="coiled-coil region" evidence="1">
    <location>
        <begin position="187"/>
        <end position="214"/>
    </location>
</feature>
<evidence type="ECO:0008006" key="4">
    <source>
        <dbReference type="Google" id="ProtNLM"/>
    </source>
</evidence>
<dbReference type="RefSeq" id="XP_066083381.1">
    <property type="nucleotide sequence ID" value="XM_066227284.1"/>
</dbReference>
<keyword evidence="3" id="KW-1185">Reference proteome</keyword>
<reference evidence="2 3" key="1">
    <citation type="submission" date="2024-01" db="EMBL/GenBank/DDBJ databases">
        <title>Comparative genomics of Cryptococcus and Kwoniella reveals pathogenesis evolution and contrasting modes of karyotype evolution via chromosome fusion or intercentromeric recombination.</title>
        <authorList>
            <person name="Coelho M.A."/>
            <person name="David-Palma M."/>
            <person name="Shea T."/>
            <person name="Bowers K."/>
            <person name="McGinley-Smith S."/>
            <person name="Mohammad A.W."/>
            <person name="Gnirke A."/>
            <person name="Yurkov A.M."/>
            <person name="Nowrousian M."/>
            <person name="Sun S."/>
            <person name="Cuomo C.A."/>
            <person name="Heitman J."/>
        </authorList>
    </citation>
    <scope>NUCLEOTIDE SEQUENCE [LARGE SCALE GENOMIC DNA]</scope>
    <source>
        <strain evidence="2 3">PYCC6329</strain>
    </source>
</reference>
<name>A0AAX4KHB9_9TREE</name>
<protein>
    <recommendedName>
        <fullName evidence="4">Ribosome recycling factor domain-containing protein</fullName>
    </recommendedName>
</protein>
<sequence>MPLCLNANGREQLAKGRETLASARAAKATHTLSIKEMITVLGAQAVDYEEDRRQGPELDRSRTFDSWLKDGMTYVRGAIRELTTAASNEIQDLSPEHSLKDKEANVRLGKMTGASPVFTLIYPSETVEIAITPTQVLAPRANIPPRKMSFIEHQMERLLRTIFCAPADLIPYGLERRMAAKKANMIHDQNEARIARARKRAKEIKEREREMVNSFKKMHV</sequence>
<dbReference type="AlphaFoldDB" id="A0AAX4KHB9"/>
<dbReference type="EMBL" id="CP144089">
    <property type="protein sequence ID" value="WWD05414.1"/>
    <property type="molecule type" value="Genomic_DNA"/>
</dbReference>
<dbReference type="KEGG" id="ker:91102294"/>
<proteinExistence type="predicted"/>
<evidence type="ECO:0000256" key="1">
    <source>
        <dbReference type="SAM" id="Coils"/>
    </source>
</evidence>
<accession>A0AAX4KHB9</accession>
<dbReference type="Proteomes" id="UP001358614">
    <property type="component" value="Chromosome 1"/>
</dbReference>
<gene>
    <name evidence="2" type="ORF">V865_003491</name>
</gene>